<proteinExistence type="predicted"/>
<gene>
    <name evidence="1" type="ORF">DHETER_LOCUS9968</name>
</gene>
<dbReference type="EMBL" id="CAJVPU010018467">
    <property type="protein sequence ID" value="CAG8666004.1"/>
    <property type="molecule type" value="Genomic_DNA"/>
</dbReference>
<protein>
    <submittedName>
        <fullName evidence="1">6066_t:CDS:1</fullName>
    </submittedName>
</protein>
<evidence type="ECO:0000313" key="2">
    <source>
        <dbReference type="Proteomes" id="UP000789702"/>
    </source>
</evidence>
<keyword evidence="2" id="KW-1185">Reference proteome</keyword>
<feature type="non-terminal residue" evidence="1">
    <location>
        <position position="1"/>
    </location>
</feature>
<dbReference type="Proteomes" id="UP000789702">
    <property type="component" value="Unassembled WGS sequence"/>
</dbReference>
<accession>A0ACA9NN40</accession>
<reference evidence="1" key="1">
    <citation type="submission" date="2021-06" db="EMBL/GenBank/DDBJ databases">
        <authorList>
            <person name="Kallberg Y."/>
            <person name="Tangrot J."/>
            <person name="Rosling A."/>
        </authorList>
    </citation>
    <scope>NUCLEOTIDE SEQUENCE</scope>
    <source>
        <strain evidence="1">IL203A</strain>
    </source>
</reference>
<sequence>NTKSIENNMDIKSVENAKYYSQEDELDDDQLTQKSEGNESTILNKNSRKLLSFLMEPLEKATKLLSTSSYLTIADVQFLFSGIQDYLEDYVENSESELGSGTNQDSTDELERYLALS</sequence>
<evidence type="ECO:0000313" key="1">
    <source>
        <dbReference type="EMBL" id="CAG8666004.1"/>
    </source>
</evidence>
<comment type="caution">
    <text evidence="1">The sequence shown here is derived from an EMBL/GenBank/DDBJ whole genome shotgun (WGS) entry which is preliminary data.</text>
</comment>
<organism evidence="1 2">
    <name type="scientific">Dentiscutata heterogama</name>
    <dbReference type="NCBI Taxonomy" id="1316150"/>
    <lineage>
        <taxon>Eukaryota</taxon>
        <taxon>Fungi</taxon>
        <taxon>Fungi incertae sedis</taxon>
        <taxon>Mucoromycota</taxon>
        <taxon>Glomeromycotina</taxon>
        <taxon>Glomeromycetes</taxon>
        <taxon>Diversisporales</taxon>
        <taxon>Gigasporaceae</taxon>
        <taxon>Dentiscutata</taxon>
    </lineage>
</organism>
<name>A0ACA9NN40_9GLOM</name>
<feature type="non-terminal residue" evidence="1">
    <location>
        <position position="117"/>
    </location>
</feature>